<dbReference type="Proteomes" id="UP000252603">
    <property type="component" value="Unassembled WGS sequence"/>
</dbReference>
<evidence type="ECO:0000256" key="1">
    <source>
        <dbReference type="ARBA" id="ARBA00008909"/>
    </source>
</evidence>
<organism evidence="3 4">
    <name type="scientific">Klebsiella pneumoniae</name>
    <dbReference type="NCBI Taxonomy" id="573"/>
    <lineage>
        <taxon>Bacteria</taxon>
        <taxon>Pseudomonadati</taxon>
        <taxon>Pseudomonadota</taxon>
        <taxon>Gammaproteobacteria</taxon>
        <taxon>Enterobacterales</taxon>
        <taxon>Enterobacteriaceae</taxon>
        <taxon>Klebsiella/Raoultella group</taxon>
        <taxon>Klebsiella</taxon>
        <taxon>Klebsiella pneumoniae complex</taxon>
    </lineage>
</organism>
<protein>
    <submittedName>
        <fullName evidence="3">Replication protein</fullName>
    </submittedName>
</protein>
<dbReference type="InterPro" id="IPR000989">
    <property type="entry name" value="Rep"/>
</dbReference>
<proteinExistence type="inferred from homology"/>
<evidence type="ECO:0000313" key="3">
    <source>
        <dbReference type="EMBL" id="SSK65879.1"/>
    </source>
</evidence>
<dbReference type="Pfam" id="PF01446">
    <property type="entry name" value="Rep_1"/>
    <property type="match status" value="1"/>
</dbReference>
<gene>
    <name evidence="3" type="ORF">SAMEA4364603_05438</name>
</gene>
<reference evidence="3 4" key="1">
    <citation type="submission" date="2018-07" db="EMBL/GenBank/DDBJ databases">
        <authorList>
            <consortium name="Pathogen Informatics"/>
        </authorList>
    </citation>
    <scope>NUCLEOTIDE SEQUENCE [LARGE SCALE GENOMIC DNA]</scope>
    <source>
        <strain evidence="3 4">4300STDY6470422</strain>
    </source>
</reference>
<dbReference type="GO" id="GO:0006260">
    <property type="term" value="P:DNA replication"/>
    <property type="evidence" value="ECO:0007669"/>
    <property type="project" value="UniProtKB-KW"/>
</dbReference>
<evidence type="ECO:0000313" key="4">
    <source>
        <dbReference type="Proteomes" id="UP000252603"/>
    </source>
</evidence>
<accession>A0A332KKI3</accession>
<keyword evidence="2" id="KW-0235">DNA replication</keyword>
<sequence>MTGWIRTTEVTREAKRKGYAHPHFHCLLMVPPSFFKVNYTKQSRWAEIWGECMRLDVVPSVDVRAVKGGVDKAILETVKTFTYSVKPETLEADQEWTLEYFRQVHKLRFIAAGGALKDAIRSIDSVTDEDMIYTDDNPKPEAPEKELRQLGYSWRRHELKYRRFSKADRPAGE</sequence>
<comment type="similarity">
    <text evidence="1">Belongs to the Gram-positive plasmids replication protein type 1 family.</text>
</comment>
<name>A0A332KKI3_KLEPN</name>
<dbReference type="EMBL" id="UFEU01000054">
    <property type="protein sequence ID" value="SSK65879.1"/>
    <property type="molecule type" value="Genomic_DNA"/>
</dbReference>
<evidence type="ECO:0000256" key="2">
    <source>
        <dbReference type="ARBA" id="ARBA00022705"/>
    </source>
</evidence>
<dbReference type="AlphaFoldDB" id="A0A332KKI3"/>
<dbReference type="GO" id="GO:0003677">
    <property type="term" value="F:DNA binding"/>
    <property type="evidence" value="ECO:0007669"/>
    <property type="project" value="InterPro"/>
</dbReference>